<evidence type="ECO:0000259" key="2">
    <source>
        <dbReference type="Pfam" id="PF05116"/>
    </source>
</evidence>
<evidence type="ECO:0000313" key="3">
    <source>
        <dbReference type="EMBL" id="KAK3282895.1"/>
    </source>
</evidence>
<evidence type="ECO:0000256" key="1">
    <source>
        <dbReference type="ARBA" id="ARBA00022801"/>
    </source>
</evidence>
<dbReference type="PANTHER" id="PTHR46521:SF4">
    <property type="entry name" value="SUCROSE-PHOSPHATASE 2-RELATED"/>
    <property type="match status" value="1"/>
</dbReference>
<dbReference type="PANTHER" id="PTHR46521">
    <property type="entry name" value="SUCROSE-PHOSPHATASE 2-RELATED"/>
    <property type="match status" value="1"/>
</dbReference>
<gene>
    <name evidence="3" type="ORF">CYMTET_9385</name>
</gene>
<dbReference type="Gene3D" id="3.90.1070.10">
    <property type="match status" value="1"/>
</dbReference>
<feature type="domain" description="Sucrose phosphatase-like" evidence="2">
    <location>
        <begin position="26"/>
        <end position="229"/>
    </location>
</feature>
<dbReference type="NCBIfam" id="TIGR01484">
    <property type="entry name" value="HAD-SF-IIB"/>
    <property type="match status" value="1"/>
</dbReference>
<dbReference type="GO" id="GO:0016787">
    <property type="term" value="F:hydrolase activity"/>
    <property type="evidence" value="ECO:0007669"/>
    <property type="project" value="UniProtKB-KW"/>
</dbReference>
<dbReference type="Gene3D" id="3.40.50.1000">
    <property type="entry name" value="HAD superfamily/HAD-like"/>
    <property type="match status" value="1"/>
</dbReference>
<dbReference type="InterPro" id="IPR023214">
    <property type="entry name" value="HAD_sf"/>
</dbReference>
<dbReference type="InterPro" id="IPR051518">
    <property type="entry name" value="Sucrose_Phosphatase"/>
</dbReference>
<protein>
    <recommendedName>
        <fullName evidence="2">Sucrose phosphatase-like domain-containing protein</fullName>
    </recommendedName>
</protein>
<keyword evidence="1" id="KW-0378">Hydrolase</keyword>
<proteinExistence type="predicted"/>
<dbReference type="EMBL" id="LGRX02003109">
    <property type="protein sequence ID" value="KAK3282895.1"/>
    <property type="molecule type" value="Genomic_DNA"/>
</dbReference>
<evidence type="ECO:0000313" key="4">
    <source>
        <dbReference type="Proteomes" id="UP001190700"/>
    </source>
</evidence>
<keyword evidence="4" id="KW-1185">Reference proteome</keyword>
<dbReference type="InterPro" id="IPR006380">
    <property type="entry name" value="SPP-like_dom"/>
</dbReference>
<reference evidence="3 4" key="1">
    <citation type="journal article" date="2015" name="Genome Biol. Evol.">
        <title>Comparative Genomics of a Bacterivorous Green Alga Reveals Evolutionary Causalities and Consequences of Phago-Mixotrophic Mode of Nutrition.</title>
        <authorList>
            <person name="Burns J.A."/>
            <person name="Paasch A."/>
            <person name="Narechania A."/>
            <person name="Kim E."/>
        </authorList>
    </citation>
    <scope>NUCLEOTIDE SEQUENCE [LARGE SCALE GENOMIC DNA]</scope>
    <source>
        <strain evidence="3 4">PLY_AMNH</strain>
    </source>
</reference>
<accession>A0AAE0GR70</accession>
<dbReference type="InterPro" id="IPR036412">
    <property type="entry name" value="HAD-like_sf"/>
</dbReference>
<dbReference type="Proteomes" id="UP001190700">
    <property type="component" value="Unassembled WGS sequence"/>
</dbReference>
<dbReference type="AlphaFoldDB" id="A0AAE0GR70"/>
<organism evidence="3 4">
    <name type="scientific">Cymbomonas tetramitiformis</name>
    <dbReference type="NCBI Taxonomy" id="36881"/>
    <lineage>
        <taxon>Eukaryota</taxon>
        <taxon>Viridiplantae</taxon>
        <taxon>Chlorophyta</taxon>
        <taxon>Pyramimonadophyceae</taxon>
        <taxon>Pyramimonadales</taxon>
        <taxon>Pyramimonadaceae</taxon>
        <taxon>Cymbomonas</taxon>
    </lineage>
</organism>
<comment type="caution">
    <text evidence="3">The sequence shown here is derived from an EMBL/GenBank/DDBJ whole genome shotgun (WGS) entry which is preliminary data.</text>
</comment>
<sequence length="351" mass="39133">MVQCYGQRIGATWLGADYFHMGGRNISSKLVYSSGRSWKQYQELCRDKANLLAEPDAYIGAVGTKVYLWDQHLQEWQEDGEWKRRLDEGWNLEKVREAAYGAIQVGGTEMVHFRPPEELNEHKITLGVNDEVLADVMKEIHTRLDESQVSAKVIFSGTGGWKYVDIVSSGAGKLESLEYIREHFDFEREQTVACGDSGNDILMMEGGNRAIVVGNAQPDLVKWVTSQPEYKVVQDEHRTNARLCVASRGHAFAKPTLSLARILDRAAGTDSRNNSRPWLRGLEGSGFGGSASIFRRIASSSFFTCRSRLAMSRGWKNTKNADAWEMQSTTAAGKESVVSGLAWQVRDGQAA</sequence>
<dbReference type="Pfam" id="PF05116">
    <property type="entry name" value="S6PP"/>
    <property type="match status" value="1"/>
</dbReference>
<name>A0AAE0GR70_9CHLO</name>
<dbReference type="InterPro" id="IPR006379">
    <property type="entry name" value="HAD-SF_hydro_IIB"/>
</dbReference>
<dbReference type="SUPFAM" id="SSF56784">
    <property type="entry name" value="HAD-like"/>
    <property type="match status" value="1"/>
</dbReference>